<keyword evidence="1" id="KW-0812">Transmembrane</keyword>
<keyword evidence="1" id="KW-1133">Transmembrane helix</keyword>
<accession>A0A4Q7YPH6</accession>
<keyword evidence="1" id="KW-0472">Membrane</keyword>
<sequence>MFELLLVAAVLVVLVGIFSAMDGSRDVFHPLILIGPMMILLYGWIPWRIYSIGGLDQFFDQEQLVFVQTLNVLGILAFVAGCLASGIRLRPEPGSRRPVLSETACRRLLIGAALVGSLGLLCWAITIVNVGGFVNAYSNSYAGGWDDSGYVRDGTLLLLVGTLLSITALASNGPRLPSFIMLGFFGIPWASQALLMARRGPTFALVVIVLMGWYLSREKRPPVLSVGLGGVFLGWFVLFLVTNRSSIYLGSSFDVKTDVGAIVDKPDSGNEFIYGSGTILSAQRRDHYFWMRRYLAQILVRPIPSAIWPTKYEDFGVPELRQNAGTGEGFGDALGWVGAVGSAPGIIADLWIEAWWLCIPLMALLGWVYAFAWKRAVTRGGPWASQYIVLSALSIYLVMQTMEAVIFRALLLSIPCWLIWRWALQSVPLRHRRPQIKNAYPMETIEHA</sequence>
<feature type="transmembrane region" description="Helical" evidence="1">
    <location>
        <begin position="108"/>
        <end position="130"/>
    </location>
</feature>
<dbReference type="RefSeq" id="WP_130417248.1">
    <property type="nucleotide sequence ID" value="NZ_SHKW01000001.1"/>
</dbReference>
<reference evidence="2 3" key="1">
    <citation type="submission" date="2019-02" db="EMBL/GenBank/DDBJ databases">
        <title>Genomic Encyclopedia of Archaeal and Bacterial Type Strains, Phase II (KMG-II): from individual species to whole genera.</title>
        <authorList>
            <person name="Goeker M."/>
        </authorList>
    </citation>
    <scope>NUCLEOTIDE SEQUENCE [LARGE SCALE GENOMIC DNA]</scope>
    <source>
        <strain evidence="2 3">DSM 18101</strain>
    </source>
</reference>
<evidence type="ECO:0008006" key="4">
    <source>
        <dbReference type="Google" id="ProtNLM"/>
    </source>
</evidence>
<comment type="caution">
    <text evidence="2">The sequence shown here is derived from an EMBL/GenBank/DDBJ whole genome shotgun (WGS) entry which is preliminary data.</text>
</comment>
<feature type="transmembrane region" description="Helical" evidence="1">
    <location>
        <begin position="28"/>
        <end position="45"/>
    </location>
</feature>
<organism evidence="2 3">
    <name type="scientific">Edaphobacter modestus</name>
    <dbReference type="NCBI Taxonomy" id="388466"/>
    <lineage>
        <taxon>Bacteria</taxon>
        <taxon>Pseudomonadati</taxon>
        <taxon>Acidobacteriota</taxon>
        <taxon>Terriglobia</taxon>
        <taxon>Terriglobales</taxon>
        <taxon>Acidobacteriaceae</taxon>
        <taxon>Edaphobacter</taxon>
    </lineage>
</organism>
<feature type="transmembrane region" description="Helical" evidence="1">
    <location>
        <begin position="176"/>
        <end position="194"/>
    </location>
</feature>
<dbReference type="AlphaFoldDB" id="A0A4Q7YPH6"/>
<dbReference type="OrthoDB" id="7928301at2"/>
<proteinExistence type="predicted"/>
<evidence type="ECO:0000313" key="2">
    <source>
        <dbReference type="EMBL" id="RZU38964.1"/>
    </source>
</evidence>
<name>A0A4Q7YPH6_9BACT</name>
<feature type="transmembrane region" description="Helical" evidence="1">
    <location>
        <begin position="200"/>
        <end position="216"/>
    </location>
</feature>
<gene>
    <name evidence="2" type="ORF">BDD14_0279</name>
</gene>
<evidence type="ECO:0000313" key="3">
    <source>
        <dbReference type="Proteomes" id="UP000292958"/>
    </source>
</evidence>
<evidence type="ECO:0000256" key="1">
    <source>
        <dbReference type="SAM" id="Phobius"/>
    </source>
</evidence>
<dbReference type="EMBL" id="SHKW01000001">
    <property type="protein sequence ID" value="RZU38964.1"/>
    <property type="molecule type" value="Genomic_DNA"/>
</dbReference>
<feature type="transmembrane region" description="Helical" evidence="1">
    <location>
        <begin position="354"/>
        <end position="373"/>
    </location>
</feature>
<feature type="transmembrane region" description="Helical" evidence="1">
    <location>
        <begin position="223"/>
        <end position="242"/>
    </location>
</feature>
<feature type="transmembrane region" description="Helical" evidence="1">
    <location>
        <begin position="65"/>
        <end position="87"/>
    </location>
</feature>
<dbReference type="Proteomes" id="UP000292958">
    <property type="component" value="Unassembled WGS sequence"/>
</dbReference>
<feature type="transmembrane region" description="Helical" evidence="1">
    <location>
        <begin position="6"/>
        <end position="21"/>
    </location>
</feature>
<feature type="transmembrane region" description="Helical" evidence="1">
    <location>
        <begin position="380"/>
        <end position="399"/>
    </location>
</feature>
<feature type="transmembrane region" description="Helical" evidence="1">
    <location>
        <begin position="150"/>
        <end position="169"/>
    </location>
</feature>
<keyword evidence="3" id="KW-1185">Reference proteome</keyword>
<protein>
    <recommendedName>
        <fullName evidence="4">Oligosaccharide repeat unit polymerase</fullName>
    </recommendedName>
</protein>
<feature type="transmembrane region" description="Helical" evidence="1">
    <location>
        <begin position="405"/>
        <end position="424"/>
    </location>
</feature>